<name>A0A0C9UJU3_SPHS4</name>
<evidence type="ECO:0000256" key="4">
    <source>
        <dbReference type="ARBA" id="ARBA00022827"/>
    </source>
</evidence>
<dbReference type="PANTHER" id="PTHR10961:SF15">
    <property type="entry name" value="FAD DEPENDENT OXIDOREDUCTASE DOMAIN-CONTAINING PROTEIN"/>
    <property type="match status" value="1"/>
</dbReference>
<organism evidence="7 8">
    <name type="scientific">Sphaerobolus stellatus (strain SS14)</name>
    <dbReference type="NCBI Taxonomy" id="990650"/>
    <lineage>
        <taxon>Eukaryota</taxon>
        <taxon>Fungi</taxon>
        <taxon>Dikarya</taxon>
        <taxon>Basidiomycota</taxon>
        <taxon>Agaricomycotina</taxon>
        <taxon>Agaricomycetes</taxon>
        <taxon>Phallomycetidae</taxon>
        <taxon>Geastrales</taxon>
        <taxon>Sphaerobolaceae</taxon>
        <taxon>Sphaerobolus</taxon>
    </lineage>
</organism>
<dbReference type="GO" id="GO:0008115">
    <property type="term" value="F:sarcosine oxidase activity"/>
    <property type="evidence" value="ECO:0007669"/>
    <property type="project" value="TreeGrafter"/>
</dbReference>
<dbReference type="HOGENOM" id="CLU_007884_0_0_1"/>
<evidence type="ECO:0000256" key="2">
    <source>
        <dbReference type="ARBA" id="ARBA00010989"/>
    </source>
</evidence>
<comment type="similarity">
    <text evidence="2">Belongs to the MSOX/MTOX family.</text>
</comment>
<keyword evidence="4" id="KW-0274">FAD</keyword>
<dbReference type="Gene3D" id="3.50.50.60">
    <property type="entry name" value="FAD/NAD(P)-binding domain"/>
    <property type="match status" value="1"/>
</dbReference>
<evidence type="ECO:0000313" key="8">
    <source>
        <dbReference type="Proteomes" id="UP000054279"/>
    </source>
</evidence>
<dbReference type="SUPFAM" id="SSF51905">
    <property type="entry name" value="FAD/NAD(P)-binding domain"/>
    <property type="match status" value="1"/>
</dbReference>
<evidence type="ECO:0000313" key="7">
    <source>
        <dbReference type="EMBL" id="KIJ25510.1"/>
    </source>
</evidence>
<protein>
    <recommendedName>
        <fullName evidence="6">FAD dependent oxidoreductase domain-containing protein</fullName>
    </recommendedName>
</protein>
<feature type="domain" description="FAD dependent oxidoreductase" evidence="6">
    <location>
        <begin position="15"/>
        <end position="436"/>
    </location>
</feature>
<gene>
    <name evidence="7" type="ORF">M422DRAFT_216757</name>
</gene>
<evidence type="ECO:0000256" key="5">
    <source>
        <dbReference type="ARBA" id="ARBA00023002"/>
    </source>
</evidence>
<dbReference type="InterPro" id="IPR006076">
    <property type="entry name" value="FAD-dep_OxRdtase"/>
</dbReference>
<evidence type="ECO:0000256" key="3">
    <source>
        <dbReference type="ARBA" id="ARBA00022630"/>
    </source>
</evidence>
<evidence type="ECO:0000256" key="1">
    <source>
        <dbReference type="ARBA" id="ARBA00001974"/>
    </source>
</evidence>
<keyword evidence="3" id="KW-0285">Flavoprotein</keyword>
<dbReference type="Proteomes" id="UP000054279">
    <property type="component" value="Unassembled WGS sequence"/>
</dbReference>
<dbReference type="GO" id="GO:0050660">
    <property type="term" value="F:flavin adenine dinucleotide binding"/>
    <property type="evidence" value="ECO:0007669"/>
    <property type="project" value="InterPro"/>
</dbReference>
<dbReference type="PRINTS" id="PR00419">
    <property type="entry name" value="ADXRDTASE"/>
</dbReference>
<dbReference type="InterPro" id="IPR036188">
    <property type="entry name" value="FAD/NAD-bd_sf"/>
</dbReference>
<accession>A0A0C9UJU3</accession>
<dbReference type="PANTHER" id="PTHR10961">
    <property type="entry name" value="PEROXISOMAL SARCOSINE OXIDASE"/>
    <property type="match status" value="1"/>
</dbReference>
<comment type="cofactor">
    <cofactor evidence="1">
        <name>FAD</name>
        <dbReference type="ChEBI" id="CHEBI:57692"/>
    </cofactor>
</comment>
<evidence type="ECO:0000259" key="6">
    <source>
        <dbReference type="Pfam" id="PF01266"/>
    </source>
</evidence>
<dbReference type="InterPro" id="IPR045170">
    <property type="entry name" value="MTOX"/>
</dbReference>
<sequence>MMMTTNLRSLEEKSRIAIVGAGVFGLSTAYHLAINGFTDVTVFDRSPYSNALYDQHRGCDAASADLNKILRASYGNRAEYQRLAYAAREEWKRWNNELRMIRKEDLPDGLEGVGDLYTECGFLRLSDSPIHPLSEKELAGLSNLEKQFPEYRLKNYIISDSSEEERARTDGWGHVLDSMNWSGTGVLDATAGYVRADKACVWLAKEAKQAGVQFIEGKLKGNVVNLKLVESLESLSDSKIVEGVMTADGVFHPADLVIIAAGGWTPYLVPDTRKLLETTAGSIISIQLPPLQERPDLWDKYSGKNWPVISQGHDAQVYSLPQIDGTIKIGYRGTKFTNYVSLPDNTRISVPVTAYTTPSQTHVPVQAIQEIKEFIRRHFPDLVTLGISYTRLCWYTDSIDNDFLIDYVPGYHKTLFVASGGSGHGFKFAPVLGQHVLDSLREQETDLTKIWRWRDVPQGRRNGLEEGETGPRVLLKQTLATEADWMSVMNV</sequence>
<dbReference type="Gene3D" id="3.30.9.10">
    <property type="entry name" value="D-Amino Acid Oxidase, subunit A, domain 2"/>
    <property type="match status" value="1"/>
</dbReference>
<keyword evidence="5" id="KW-0560">Oxidoreductase</keyword>
<keyword evidence="8" id="KW-1185">Reference proteome</keyword>
<dbReference type="Pfam" id="PF01266">
    <property type="entry name" value="DAO"/>
    <property type="match status" value="1"/>
</dbReference>
<dbReference type="EMBL" id="KN837412">
    <property type="protein sequence ID" value="KIJ25510.1"/>
    <property type="molecule type" value="Genomic_DNA"/>
</dbReference>
<dbReference type="AlphaFoldDB" id="A0A0C9UJU3"/>
<dbReference type="OrthoDB" id="2219495at2759"/>
<proteinExistence type="inferred from homology"/>
<reference evidence="7 8" key="1">
    <citation type="submission" date="2014-06" db="EMBL/GenBank/DDBJ databases">
        <title>Evolutionary Origins and Diversification of the Mycorrhizal Mutualists.</title>
        <authorList>
            <consortium name="DOE Joint Genome Institute"/>
            <consortium name="Mycorrhizal Genomics Consortium"/>
            <person name="Kohler A."/>
            <person name="Kuo A."/>
            <person name="Nagy L.G."/>
            <person name="Floudas D."/>
            <person name="Copeland A."/>
            <person name="Barry K.W."/>
            <person name="Cichocki N."/>
            <person name="Veneault-Fourrey C."/>
            <person name="LaButti K."/>
            <person name="Lindquist E.A."/>
            <person name="Lipzen A."/>
            <person name="Lundell T."/>
            <person name="Morin E."/>
            <person name="Murat C."/>
            <person name="Riley R."/>
            <person name="Ohm R."/>
            <person name="Sun H."/>
            <person name="Tunlid A."/>
            <person name="Henrissat B."/>
            <person name="Grigoriev I.V."/>
            <person name="Hibbett D.S."/>
            <person name="Martin F."/>
        </authorList>
    </citation>
    <scope>NUCLEOTIDE SEQUENCE [LARGE SCALE GENOMIC DNA]</scope>
    <source>
        <strain evidence="7 8">SS14</strain>
    </source>
</reference>